<name>A0A939TRE5_9MICO</name>
<proteinExistence type="predicted"/>
<evidence type="ECO:0000313" key="6">
    <source>
        <dbReference type="EMBL" id="MBO3664440.1"/>
    </source>
</evidence>
<dbReference type="GO" id="GO:0008270">
    <property type="term" value="F:zinc ion binding"/>
    <property type="evidence" value="ECO:0007669"/>
    <property type="project" value="UniProtKB-KW"/>
</dbReference>
<dbReference type="InterPro" id="IPR016694">
    <property type="entry name" value="UCP017292"/>
</dbReference>
<keyword evidence="3" id="KW-0862">Zinc</keyword>
<evidence type="ECO:0000259" key="4">
    <source>
        <dbReference type="PROSITE" id="PS51266"/>
    </source>
</evidence>
<evidence type="ECO:0000256" key="2">
    <source>
        <dbReference type="ARBA" id="ARBA00022771"/>
    </source>
</evidence>
<dbReference type="PROSITE" id="PS51266">
    <property type="entry name" value="ZF_CHY"/>
    <property type="match status" value="1"/>
</dbReference>
<evidence type="ECO:0000256" key="3">
    <source>
        <dbReference type="ARBA" id="ARBA00022833"/>
    </source>
</evidence>
<evidence type="ECO:0000313" key="7">
    <source>
        <dbReference type="Proteomes" id="UP000680132"/>
    </source>
</evidence>
<dbReference type="Proteomes" id="UP000680132">
    <property type="component" value="Unassembled WGS sequence"/>
</dbReference>
<organism evidence="6 7">
    <name type="scientific">Microbacterium stercoris</name>
    <dbReference type="NCBI Taxonomy" id="2820289"/>
    <lineage>
        <taxon>Bacteria</taxon>
        <taxon>Bacillati</taxon>
        <taxon>Actinomycetota</taxon>
        <taxon>Actinomycetes</taxon>
        <taxon>Micrococcales</taxon>
        <taxon>Microbacteriaceae</taxon>
        <taxon>Microbacterium</taxon>
    </lineage>
</organism>
<gene>
    <name evidence="5" type="ORF">J5V96_02870</name>
    <name evidence="6" type="ORF">J5V96_13115</name>
</gene>
<keyword evidence="7" id="KW-1185">Reference proteome</keyword>
<evidence type="ECO:0000313" key="5">
    <source>
        <dbReference type="EMBL" id="MBO3662448.1"/>
    </source>
</evidence>
<dbReference type="SUPFAM" id="SSF161219">
    <property type="entry name" value="CHY zinc finger-like"/>
    <property type="match status" value="1"/>
</dbReference>
<accession>A0A939TRE5</accession>
<dbReference type="EMBL" id="JAGFOA010000001">
    <property type="protein sequence ID" value="MBO3662448.1"/>
    <property type="molecule type" value="Genomic_DNA"/>
</dbReference>
<keyword evidence="1" id="KW-0479">Metal-binding</keyword>
<dbReference type="RefSeq" id="WP_208500124.1">
    <property type="nucleotide sequence ID" value="NZ_JAGFOA010000001.1"/>
</dbReference>
<protein>
    <recommendedName>
        <fullName evidence="4">CHY-type domain-containing protein</fullName>
    </recommendedName>
</protein>
<dbReference type="PIRSF" id="PIRSF017292">
    <property type="entry name" value="UCP017292_Znf_CHY"/>
    <property type="match status" value="1"/>
</dbReference>
<dbReference type="InterPro" id="IPR008913">
    <property type="entry name" value="Znf_CHY"/>
</dbReference>
<keyword evidence="2" id="KW-0863">Zinc-finger</keyword>
<reference evidence="6" key="1">
    <citation type="submission" date="2021-03" db="EMBL/GenBank/DDBJ databases">
        <title>Microbacterium sp. nov., a novel actinobacterium isolated from cow dung.</title>
        <authorList>
            <person name="Zhang L."/>
        </authorList>
    </citation>
    <scope>NUCLEOTIDE SEQUENCE</scope>
    <source>
        <strain evidence="6">NEAU-LLB</strain>
    </source>
</reference>
<comment type="caution">
    <text evidence="6">The sequence shown here is derived from an EMBL/GenBank/DDBJ whole genome shotgun (WGS) entry which is preliminary data.</text>
</comment>
<evidence type="ECO:0000256" key="1">
    <source>
        <dbReference type="ARBA" id="ARBA00022723"/>
    </source>
</evidence>
<dbReference type="AlphaFoldDB" id="A0A939TRE5"/>
<feature type="domain" description="CHY-type" evidence="4">
    <location>
        <begin position="20"/>
        <end position="100"/>
    </location>
</feature>
<sequence length="115" mass="12816">MNEQSIGAIRVGDHVVHGRNVDAQTRCVHWHTELDVLAILFPCCDRWYPCHDCHADDAGHPAQPWSADAGDRHALLCGVCGGTTPIAQYRATSRCGACGRDFNPGCRRHHHLYFR</sequence>
<dbReference type="EMBL" id="JAGFOA010000005">
    <property type="protein sequence ID" value="MBO3664440.1"/>
    <property type="molecule type" value="Genomic_DNA"/>
</dbReference>
<dbReference type="InterPro" id="IPR037274">
    <property type="entry name" value="Znf_CHY_sf"/>
</dbReference>
<dbReference type="Pfam" id="PF05495">
    <property type="entry name" value="zf-CHY"/>
    <property type="match status" value="1"/>
</dbReference>